<evidence type="ECO:0000259" key="6">
    <source>
        <dbReference type="PROSITE" id="PS50893"/>
    </source>
</evidence>
<organism evidence="7 8">
    <name type="scientific">Gemmata obscuriglobus</name>
    <dbReference type="NCBI Taxonomy" id="114"/>
    <lineage>
        <taxon>Bacteria</taxon>
        <taxon>Pseudomonadati</taxon>
        <taxon>Planctomycetota</taxon>
        <taxon>Planctomycetia</taxon>
        <taxon>Gemmatales</taxon>
        <taxon>Gemmataceae</taxon>
        <taxon>Gemmata</taxon>
    </lineage>
</organism>
<accession>A0A2Z3GWN3</accession>
<dbReference type="SUPFAM" id="SSF52540">
    <property type="entry name" value="P-loop containing nucleoside triphosphate hydrolases"/>
    <property type="match status" value="1"/>
</dbReference>
<name>A0A2Z3GWN3_9BACT</name>
<gene>
    <name evidence="7" type="ORF">C1280_01260</name>
</gene>
<dbReference type="PANTHER" id="PTHR42711">
    <property type="entry name" value="ABC TRANSPORTER ATP-BINDING PROTEIN"/>
    <property type="match status" value="1"/>
</dbReference>
<dbReference type="InterPro" id="IPR027417">
    <property type="entry name" value="P-loop_NTPase"/>
</dbReference>
<dbReference type="PROSITE" id="PS50893">
    <property type="entry name" value="ABC_TRANSPORTER_2"/>
    <property type="match status" value="1"/>
</dbReference>
<dbReference type="AlphaFoldDB" id="A0A2Z3GWN3"/>
<dbReference type="GO" id="GO:0016887">
    <property type="term" value="F:ATP hydrolysis activity"/>
    <property type="evidence" value="ECO:0007669"/>
    <property type="project" value="InterPro"/>
</dbReference>
<keyword evidence="4" id="KW-0547">Nucleotide-binding</keyword>
<evidence type="ECO:0000256" key="1">
    <source>
        <dbReference type="ARBA" id="ARBA00005417"/>
    </source>
</evidence>
<dbReference type="InterPro" id="IPR003593">
    <property type="entry name" value="AAA+_ATPase"/>
</dbReference>
<reference evidence="7 8" key="1">
    <citation type="submission" date="2018-01" db="EMBL/GenBank/DDBJ databases">
        <title>G. obscuriglobus.</title>
        <authorList>
            <person name="Franke J."/>
            <person name="Blomberg W."/>
            <person name="Selmecki A."/>
        </authorList>
    </citation>
    <scope>NUCLEOTIDE SEQUENCE [LARGE SCALE GENOMIC DNA]</scope>
    <source>
        <strain evidence="7 8">DSM 5831</strain>
    </source>
</reference>
<evidence type="ECO:0000256" key="4">
    <source>
        <dbReference type="ARBA" id="ARBA00022741"/>
    </source>
</evidence>
<dbReference type="SMART" id="SM00382">
    <property type="entry name" value="AAA"/>
    <property type="match status" value="1"/>
</dbReference>
<evidence type="ECO:0000256" key="5">
    <source>
        <dbReference type="ARBA" id="ARBA00022840"/>
    </source>
</evidence>
<dbReference type="Pfam" id="PF00005">
    <property type="entry name" value="ABC_tran"/>
    <property type="match status" value="1"/>
</dbReference>
<keyword evidence="3" id="KW-0536">Nodulation</keyword>
<dbReference type="OrthoDB" id="9804819at2"/>
<dbReference type="Gene3D" id="3.40.50.300">
    <property type="entry name" value="P-loop containing nucleotide triphosphate hydrolases"/>
    <property type="match status" value="1"/>
</dbReference>
<keyword evidence="8" id="KW-1185">Reference proteome</keyword>
<sequence>MEPPAIRTEGLTRTYRKSRKRRWWWSKPDPAAAAPADFVALDGVSLEVRPGELFGLLGPNGAGKTTLIKILTTLLAPTAGTARVDGLDVVAEADALRPRINMVSGGESSGYGILNVRENLWLFARIYGVPTKVAEERIDRMLGIVGMTDKAGSRISHLSTGQRQKMNFCRGFITDPKILFLDEPTLGLDVTSARAIRTFVRDWMKERPERTLLLTTHYMAEADELCDRLAIIDKGKVLACDTPANLKRQVQKYPLYEISLAPGAGSWAAAGALPGVHQLTTTTTPTTVELKVSLLDEPVIGTVVQALVTGGARVLTMKKVEPTLEDVFIELVGHGLNDGAAPPGAP</sequence>
<keyword evidence="5" id="KW-0067">ATP-binding</keyword>
<comment type="similarity">
    <text evidence="1">Belongs to the ABC transporter superfamily.</text>
</comment>
<keyword evidence="2" id="KW-0813">Transport</keyword>
<dbReference type="Pfam" id="PF13732">
    <property type="entry name" value="DrrA1-3_C"/>
    <property type="match status" value="1"/>
</dbReference>
<feature type="domain" description="ABC transporter" evidence="6">
    <location>
        <begin position="6"/>
        <end position="259"/>
    </location>
</feature>
<dbReference type="Proteomes" id="UP000245802">
    <property type="component" value="Chromosome"/>
</dbReference>
<dbReference type="GO" id="GO:0005524">
    <property type="term" value="F:ATP binding"/>
    <property type="evidence" value="ECO:0007669"/>
    <property type="project" value="UniProtKB-KW"/>
</dbReference>
<evidence type="ECO:0000256" key="3">
    <source>
        <dbReference type="ARBA" id="ARBA00022458"/>
    </source>
</evidence>
<dbReference type="KEGG" id="gog:C1280_01260"/>
<dbReference type="InterPro" id="IPR025302">
    <property type="entry name" value="DrrA1/2-like_C"/>
</dbReference>
<evidence type="ECO:0000256" key="2">
    <source>
        <dbReference type="ARBA" id="ARBA00022448"/>
    </source>
</evidence>
<dbReference type="EMBL" id="CP025958">
    <property type="protein sequence ID" value="AWM35786.1"/>
    <property type="molecule type" value="Genomic_DNA"/>
</dbReference>
<proteinExistence type="inferred from homology"/>
<dbReference type="RefSeq" id="WP_010036888.1">
    <property type="nucleotide sequence ID" value="NZ_CP025958.1"/>
</dbReference>
<evidence type="ECO:0000313" key="8">
    <source>
        <dbReference type="Proteomes" id="UP000245802"/>
    </source>
</evidence>
<evidence type="ECO:0000313" key="7">
    <source>
        <dbReference type="EMBL" id="AWM35786.1"/>
    </source>
</evidence>
<dbReference type="InterPro" id="IPR050763">
    <property type="entry name" value="ABC_transporter_ATP-binding"/>
</dbReference>
<dbReference type="PANTHER" id="PTHR42711:SF5">
    <property type="entry name" value="ABC TRANSPORTER ATP-BINDING PROTEIN NATA"/>
    <property type="match status" value="1"/>
</dbReference>
<protein>
    <submittedName>
        <fullName evidence="7">ABC transporter</fullName>
    </submittedName>
</protein>
<dbReference type="InterPro" id="IPR003439">
    <property type="entry name" value="ABC_transporter-like_ATP-bd"/>
</dbReference>